<keyword evidence="8" id="KW-1185">Reference proteome</keyword>
<dbReference type="Pfam" id="PF05378">
    <property type="entry name" value="Hydant_A_N"/>
    <property type="match status" value="1"/>
</dbReference>
<gene>
    <name evidence="7" type="ORF">SAMN06265219_104191</name>
</gene>
<evidence type="ECO:0000256" key="2">
    <source>
        <dbReference type="SAM" id="MobiDB-lite"/>
    </source>
</evidence>
<feature type="domain" description="Hydantoinase/oxoprolinase N-terminal" evidence="5">
    <location>
        <begin position="133"/>
        <end position="250"/>
    </location>
</feature>
<feature type="domain" description="Hydantoinase A/oxoprolinase" evidence="3">
    <location>
        <begin position="270"/>
        <end position="547"/>
    </location>
</feature>
<dbReference type="InterPro" id="IPR008040">
    <property type="entry name" value="Hydant_A_N"/>
</dbReference>
<dbReference type="Pfam" id="PF19278">
    <property type="entry name" value="Hydant_A_C"/>
    <property type="match status" value="1"/>
</dbReference>
<dbReference type="InterPro" id="IPR003692">
    <property type="entry name" value="Hydantoinase_B"/>
</dbReference>
<accession>A0A521C5K8</accession>
<dbReference type="OrthoDB" id="9768323at2"/>
<dbReference type="Pfam" id="PF02538">
    <property type="entry name" value="Hydantoinase_B"/>
    <property type="match status" value="1"/>
</dbReference>
<dbReference type="Pfam" id="PF01968">
    <property type="entry name" value="Hydantoinase_A"/>
    <property type="match status" value="1"/>
</dbReference>
<dbReference type="EMBL" id="FXTP01000004">
    <property type="protein sequence ID" value="SMO54698.1"/>
    <property type="molecule type" value="Genomic_DNA"/>
</dbReference>
<dbReference type="AlphaFoldDB" id="A0A521C5K8"/>
<reference evidence="7 8" key="1">
    <citation type="submission" date="2017-05" db="EMBL/GenBank/DDBJ databases">
        <authorList>
            <person name="Varghese N."/>
            <person name="Submissions S."/>
        </authorList>
    </citation>
    <scope>NUCLEOTIDE SEQUENCE [LARGE SCALE GENOMIC DNA]</scope>
    <source>
        <strain evidence="7 8">DSM 21985</strain>
    </source>
</reference>
<dbReference type="Proteomes" id="UP000317557">
    <property type="component" value="Unassembled WGS sequence"/>
</dbReference>
<comment type="similarity">
    <text evidence="1">Belongs to the oxoprolinase family.</text>
</comment>
<evidence type="ECO:0000259" key="5">
    <source>
        <dbReference type="Pfam" id="PF05378"/>
    </source>
</evidence>
<dbReference type="InterPro" id="IPR002821">
    <property type="entry name" value="Hydantoinase_A"/>
</dbReference>
<dbReference type="PANTHER" id="PTHR11365:SF23">
    <property type="entry name" value="HYPOTHETICAL 5-OXOPROLINASE (EUROFUNG)-RELATED"/>
    <property type="match status" value="1"/>
</dbReference>
<evidence type="ECO:0000313" key="8">
    <source>
        <dbReference type="Proteomes" id="UP000317557"/>
    </source>
</evidence>
<dbReference type="GO" id="GO:0017168">
    <property type="term" value="F:5-oxoprolinase (ATP-hydrolyzing) activity"/>
    <property type="evidence" value="ECO:0007669"/>
    <property type="project" value="TreeGrafter"/>
</dbReference>
<protein>
    <submittedName>
        <fullName evidence="7">5-oxoprolinase (ATP-hydrolysing)</fullName>
    </submittedName>
</protein>
<name>A0A521C5K8_9BACT</name>
<dbReference type="GO" id="GO:0006749">
    <property type="term" value="P:glutathione metabolic process"/>
    <property type="evidence" value="ECO:0007669"/>
    <property type="project" value="TreeGrafter"/>
</dbReference>
<evidence type="ECO:0000313" key="7">
    <source>
        <dbReference type="EMBL" id="SMO54698.1"/>
    </source>
</evidence>
<evidence type="ECO:0000256" key="1">
    <source>
        <dbReference type="ARBA" id="ARBA00010403"/>
    </source>
</evidence>
<dbReference type="PANTHER" id="PTHR11365">
    <property type="entry name" value="5-OXOPROLINASE RELATED"/>
    <property type="match status" value="1"/>
</dbReference>
<feature type="domain" description="Hydantoinase B/oxoprolinase" evidence="4">
    <location>
        <begin position="745"/>
        <end position="1252"/>
    </location>
</feature>
<organism evidence="7 8">
    <name type="scientific">Gracilimonas mengyeensis</name>
    <dbReference type="NCBI Taxonomy" id="1302730"/>
    <lineage>
        <taxon>Bacteria</taxon>
        <taxon>Pseudomonadati</taxon>
        <taxon>Balneolota</taxon>
        <taxon>Balneolia</taxon>
        <taxon>Balneolales</taxon>
        <taxon>Balneolaceae</taxon>
        <taxon>Gracilimonas</taxon>
    </lineage>
</organism>
<dbReference type="InterPro" id="IPR045079">
    <property type="entry name" value="Oxoprolinase-like"/>
</dbReference>
<feature type="domain" description="Acetophenone carboxylase-like C-terminal" evidence="6">
    <location>
        <begin position="560"/>
        <end position="726"/>
    </location>
</feature>
<evidence type="ECO:0000259" key="6">
    <source>
        <dbReference type="Pfam" id="PF19278"/>
    </source>
</evidence>
<proteinExistence type="inferred from homology"/>
<feature type="region of interest" description="Disordered" evidence="2">
    <location>
        <begin position="650"/>
        <end position="671"/>
    </location>
</feature>
<sequence length="1253" mass="137002">MWHIYVDTGGTFTDCLGIDPKGNWHRTKVLSNSTLRGYITEKTASDRYKISQDWKAPSGFIDDLQLHLLGTSQRYTVSDFDAESSSCSFDEPLPEDLDLPAAFEISFEEEPPILASRLITQTPPKDPLPPINLRLGTTRGTNALLEHKGAPVVLFTTEGFKDLPVIGNQQRPDLFSLQIEKPIPIYQEIIEVNERLDANGEVLRSPDMEQLREQLAQVQKEDQLSAAVCLMHSYKNDTHEQQIVSFLEDEGIGYVSVSSQLSPFIKILPRLQTTLVNAYLSPVLRDYLSSVRDSIQEGSLHVMTSAGGLVTSDNFNPKDSLLSGPAGGVVGAAAIGKASGFSQVISFDMGGTSSDVSRYDGNYDYVFEHKVGETTLSAPALSVETVASGGGSVCWFDGKTLKVGPESGGASPGPACYGAGGPLTVTDVNLLLGRLTPDNFGIPLDKKAAEKKFQEIQKEVEAAGLASGEKELLEGFINIANERMAGAIRKISQQKGYDCTEYALVAFGGAGGQHACAIARELGMKHILLPADAGILSAYGMGQASIEQFAEQQFLDPLSQVQANIEETIEQLAQEAMNNLEEQNTGSLEKTISRRLVFMRLQGQESTLEIEYDTPDRLFDQFKKAYKERYGHWIEGREVEVESVRVVASTLPPEQEENEVSSQSSSPETNKTTRVLFNNQWKETPVFSRDDLQPGHQIHGPALIPDRFGTVVLEPHWEAKVESNGTLKLSYTGKSNTSTRFSNEAVALELFTQRFTSIAEEMGEMLRRTALSVNVKERLDFSCALLNSSGDLMVNAPHIPVHLGALGLCVKEVMKKFEQLEDGDVIVTNHPAYGGSHLPDVTVITPIFVDDELLGFAASRAHHAEIGGTRPGSMPPFATSLAEEGVVIPPMYLVKKGEHRWKAIREHLTQAQYPTRSIDENMADLQAAVAANQRGREALVQLAQKHGTQRLRHFMDGILDYASEQMRTMLREMDDQSLSATETLDDGTEIHVSITIEDEQAMIDFEGTSPVHPGNMNCTPAIVNSVVMYVLRLLLDQPLPLNEGLLGPVTIKLPKCFLNPDFPEDPAECPAVVGGNIETSQRLTDTLLKPFEVMACSQGTMNNVLFGNDDFGYYETIGGGTGAGPDFDGADAVHHHMTNTAATDPEILEHRYPVRLDRYAVRENSGGKGSHSGGNGLIRELTFMKPVSLSVLTQHRKNAPYALQGGKDGEKGKQWIIRENGEKEEMESVDGAELEAGEKFILHTPGGGGFGAF</sequence>
<evidence type="ECO:0000259" key="4">
    <source>
        <dbReference type="Pfam" id="PF02538"/>
    </source>
</evidence>
<dbReference type="InterPro" id="IPR049517">
    <property type="entry name" value="ACX-like_C"/>
</dbReference>
<evidence type="ECO:0000259" key="3">
    <source>
        <dbReference type="Pfam" id="PF01968"/>
    </source>
</evidence>
<dbReference type="GO" id="GO:0005829">
    <property type="term" value="C:cytosol"/>
    <property type="evidence" value="ECO:0007669"/>
    <property type="project" value="TreeGrafter"/>
</dbReference>
<dbReference type="RefSeq" id="WP_142453795.1">
    <property type="nucleotide sequence ID" value="NZ_FXTP01000004.1"/>
</dbReference>